<evidence type="ECO:0000313" key="4">
    <source>
        <dbReference type="EMBL" id="CAB5229238.1"/>
    </source>
</evidence>
<dbReference type="EMBL" id="LR797317">
    <property type="protein sequence ID" value="CAB4202530.1"/>
    <property type="molecule type" value="Genomic_DNA"/>
</dbReference>
<name>A0A6J5PIW1_9CAUD</name>
<accession>A0A6J5PIW1</accession>
<sequence>MRLNLPTPPTGYDREYFRYSFSTIERAQLLNVVRNEAVESILLQASDGSVWKVTVSTTGTLQTTSVPLGQTGAPTY</sequence>
<proteinExistence type="predicted"/>
<gene>
    <name evidence="2" type="ORF">UFOVP1014_43</name>
    <name evidence="3" type="ORF">UFOVP1368_17</name>
    <name evidence="4" type="ORF">UFOVP1552_24</name>
    <name evidence="1" type="ORF">UFOVP933_26</name>
</gene>
<dbReference type="EMBL" id="LR796869">
    <property type="protein sequence ID" value="CAB4171840.1"/>
    <property type="molecule type" value="Genomic_DNA"/>
</dbReference>
<dbReference type="EMBL" id="LR798398">
    <property type="protein sequence ID" value="CAB5229238.1"/>
    <property type="molecule type" value="Genomic_DNA"/>
</dbReference>
<protein>
    <submittedName>
        <fullName evidence="1">Uncharacterized protein</fullName>
    </submittedName>
</protein>
<organism evidence="1">
    <name type="scientific">uncultured Caudovirales phage</name>
    <dbReference type="NCBI Taxonomy" id="2100421"/>
    <lineage>
        <taxon>Viruses</taxon>
        <taxon>Duplodnaviria</taxon>
        <taxon>Heunggongvirae</taxon>
        <taxon>Uroviricota</taxon>
        <taxon>Caudoviricetes</taxon>
        <taxon>Peduoviridae</taxon>
        <taxon>Maltschvirus</taxon>
        <taxon>Maltschvirus maltsch</taxon>
    </lineage>
</organism>
<reference evidence="1" key="1">
    <citation type="submission" date="2020-05" db="EMBL/GenBank/DDBJ databases">
        <authorList>
            <person name="Chiriac C."/>
            <person name="Salcher M."/>
            <person name="Ghai R."/>
            <person name="Kavagutti S V."/>
        </authorList>
    </citation>
    <scope>NUCLEOTIDE SEQUENCE</scope>
</reference>
<dbReference type="EMBL" id="LR796952">
    <property type="protein sequence ID" value="CAB4177734.1"/>
    <property type="molecule type" value="Genomic_DNA"/>
</dbReference>
<evidence type="ECO:0000313" key="3">
    <source>
        <dbReference type="EMBL" id="CAB4202530.1"/>
    </source>
</evidence>
<evidence type="ECO:0000313" key="2">
    <source>
        <dbReference type="EMBL" id="CAB4177734.1"/>
    </source>
</evidence>
<evidence type="ECO:0000313" key="1">
    <source>
        <dbReference type="EMBL" id="CAB4171840.1"/>
    </source>
</evidence>